<keyword evidence="3" id="KW-1185">Reference proteome</keyword>
<dbReference type="InterPro" id="IPR004345">
    <property type="entry name" value="TB2_DP1_HVA22"/>
</dbReference>
<dbReference type="STRING" id="3694.A0A2K1XC50"/>
<dbReference type="PANTHER" id="PTHR12300">
    <property type="entry name" value="HVA22-LIKE PROTEINS"/>
    <property type="match status" value="1"/>
</dbReference>
<dbReference type="Proteomes" id="UP000006729">
    <property type="component" value="Chromosome 16"/>
</dbReference>
<dbReference type="InParanoid" id="A0A2K1XC50"/>
<reference evidence="2 3" key="1">
    <citation type="journal article" date="2006" name="Science">
        <title>The genome of black cottonwood, Populus trichocarpa (Torr. &amp; Gray).</title>
        <authorList>
            <person name="Tuskan G.A."/>
            <person name="Difazio S."/>
            <person name="Jansson S."/>
            <person name="Bohlmann J."/>
            <person name="Grigoriev I."/>
            <person name="Hellsten U."/>
            <person name="Putnam N."/>
            <person name="Ralph S."/>
            <person name="Rombauts S."/>
            <person name="Salamov A."/>
            <person name="Schein J."/>
            <person name="Sterck L."/>
            <person name="Aerts A."/>
            <person name="Bhalerao R.R."/>
            <person name="Bhalerao R.P."/>
            <person name="Blaudez D."/>
            <person name="Boerjan W."/>
            <person name="Brun A."/>
            <person name="Brunner A."/>
            <person name="Busov V."/>
            <person name="Campbell M."/>
            <person name="Carlson J."/>
            <person name="Chalot M."/>
            <person name="Chapman J."/>
            <person name="Chen G.L."/>
            <person name="Cooper D."/>
            <person name="Coutinho P.M."/>
            <person name="Couturier J."/>
            <person name="Covert S."/>
            <person name="Cronk Q."/>
            <person name="Cunningham R."/>
            <person name="Davis J."/>
            <person name="Degroeve S."/>
            <person name="Dejardin A."/>
            <person name="Depamphilis C."/>
            <person name="Detter J."/>
            <person name="Dirks B."/>
            <person name="Dubchak I."/>
            <person name="Duplessis S."/>
            <person name="Ehlting J."/>
            <person name="Ellis B."/>
            <person name="Gendler K."/>
            <person name="Goodstein D."/>
            <person name="Gribskov M."/>
            <person name="Grimwood J."/>
            <person name="Groover A."/>
            <person name="Gunter L."/>
            <person name="Hamberger B."/>
            <person name="Heinze B."/>
            <person name="Helariutta Y."/>
            <person name="Henrissat B."/>
            <person name="Holligan D."/>
            <person name="Holt R."/>
            <person name="Huang W."/>
            <person name="Islam-Faridi N."/>
            <person name="Jones S."/>
            <person name="Jones-Rhoades M."/>
            <person name="Jorgensen R."/>
            <person name="Joshi C."/>
            <person name="Kangasjarvi J."/>
            <person name="Karlsson J."/>
            <person name="Kelleher C."/>
            <person name="Kirkpatrick R."/>
            <person name="Kirst M."/>
            <person name="Kohler A."/>
            <person name="Kalluri U."/>
            <person name="Larimer F."/>
            <person name="Leebens-Mack J."/>
            <person name="Leple J.C."/>
            <person name="Locascio P."/>
            <person name="Lou Y."/>
            <person name="Lucas S."/>
            <person name="Martin F."/>
            <person name="Montanini B."/>
            <person name="Napoli C."/>
            <person name="Nelson D.R."/>
            <person name="Nelson C."/>
            <person name="Nieminen K."/>
            <person name="Nilsson O."/>
            <person name="Pereda V."/>
            <person name="Peter G."/>
            <person name="Philippe R."/>
            <person name="Pilate G."/>
            <person name="Poliakov A."/>
            <person name="Razumovskaya J."/>
            <person name="Richardson P."/>
            <person name="Rinaldi C."/>
            <person name="Ritland K."/>
            <person name="Rouze P."/>
            <person name="Ryaboy D."/>
            <person name="Schmutz J."/>
            <person name="Schrader J."/>
            <person name="Segerman B."/>
            <person name="Shin H."/>
            <person name="Siddiqui A."/>
            <person name="Sterky F."/>
            <person name="Terry A."/>
            <person name="Tsai C.J."/>
            <person name="Uberbacher E."/>
            <person name="Unneberg P."/>
            <person name="Vahala J."/>
            <person name="Wall K."/>
            <person name="Wessler S."/>
            <person name="Yang G."/>
            <person name="Yin T."/>
            <person name="Douglas C."/>
            <person name="Marra M."/>
            <person name="Sandberg G."/>
            <person name="Van de Peer Y."/>
            <person name="Rokhsar D."/>
        </authorList>
    </citation>
    <scope>NUCLEOTIDE SEQUENCE [LARGE SCALE GENOMIC DNA]</scope>
    <source>
        <strain evidence="3">cv. Nisqually</strain>
    </source>
</reference>
<comment type="subcellular location">
    <subcellularLocation>
        <location evidence="1">Membrane</location>
        <topology evidence="1">Multi-pass membrane protein</topology>
    </subcellularLocation>
</comment>
<sequence length="126" mass="14210">MMMAFFQFISNYFSIKNERTHKTLRKGPAEDGIYRIPWIALPSLQQGAKTIIRVRISLEDWQAGLGSLQFPSVLSVIKNFQLPCSNSLKVSKQKCTLYCLGKFSRITLPGTGSLTNEPLSLVHVDF</sequence>
<name>A0A2K1XC50_POPTR</name>
<dbReference type="Pfam" id="PF03134">
    <property type="entry name" value="TB2_DP1_HVA22"/>
    <property type="match status" value="1"/>
</dbReference>
<organism evidence="2 3">
    <name type="scientific">Populus trichocarpa</name>
    <name type="common">Western balsam poplar</name>
    <name type="synonym">Populus balsamifera subsp. trichocarpa</name>
    <dbReference type="NCBI Taxonomy" id="3694"/>
    <lineage>
        <taxon>Eukaryota</taxon>
        <taxon>Viridiplantae</taxon>
        <taxon>Streptophyta</taxon>
        <taxon>Embryophyta</taxon>
        <taxon>Tracheophyta</taxon>
        <taxon>Spermatophyta</taxon>
        <taxon>Magnoliopsida</taxon>
        <taxon>eudicotyledons</taxon>
        <taxon>Gunneridae</taxon>
        <taxon>Pentapetalae</taxon>
        <taxon>rosids</taxon>
        <taxon>fabids</taxon>
        <taxon>Malpighiales</taxon>
        <taxon>Salicaceae</taxon>
        <taxon>Saliceae</taxon>
        <taxon>Populus</taxon>
    </lineage>
</organism>
<dbReference type="FunCoup" id="A0A2K1XC50">
    <property type="interactions" value="849"/>
</dbReference>
<comment type="caution">
    <text evidence="2">The sequence shown here is derived from an EMBL/GenBank/DDBJ whole genome shotgun (WGS) entry which is preliminary data.</text>
</comment>
<dbReference type="PANTHER" id="PTHR12300:SF162">
    <property type="entry name" value="HVA22-LIKE PROTEIN J"/>
    <property type="match status" value="1"/>
</dbReference>
<dbReference type="EMBL" id="CM009305">
    <property type="protein sequence ID" value="PNS98359.2"/>
    <property type="molecule type" value="Genomic_DNA"/>
</dbReference>
<dbReference type="GO" id="GO:0016020">
    <property type="term" value="C:membrane"/>
    <property type="evidence" value="ECO:0007669"/>
    <property type="project" value="UniProtKB-SubCell"/>
</dbReference>
<dbReference type="AlphaFoldDB" id="A0A2K1XC50"/>
<protein>
    <recommendedName>
        <fullName evidence="1">HVA22-like protein</fullName>
    </recommendedName>
</protein>
<proteinExistence type="inferred from homology"/>
<evidence type="ECO:0000313" key="3">
    <source>
        <dbReference type="Proteomes" id="UP000006729"/>
    </source>
</evidence>
<accession>A0A2K1XC50</accession>
<comment type="similarity">
    <text evidence="1">Belongs to the DP1 family.</text>
</comment>
<gene>
    <name evidence="2" type="ORF">POPTR_016G072851v4</name>
</gene>
<evidence type="ECO:0000256" key="1">
    <source>
        <dbReference type="RuleBase" id="RU362006"/>
    </source>
</evidence>
<evidence type="ECO:0000313" key="2">
    <source>
        <dbReference type="EMBL" id="PNS98359.2"/>
    </source>
</evidence>